<accession>A0A7X2YYZ1</accession>
<dbReference type="PROSITE" id="PS51257">
    <property type="entry name" value="PROKAR_LIPOPROTEIN"/>
    <property type="match status" value="1"/>
</dbReference>
<evidence type="ECO:0000313" key="3">
    <source>
        <dbReference type="Proteomes" id="UP000447876"/>
    </source>
</evidence>
<keyword evidence="1" id="KW-0732">Signal</keyword>
<dbReference type="SUPFAM" id="SSF53850">
    <property type="entry name" value="Periplasmic binding protein-like II"/>
    <property type="match status" value="1"/>
</dbReference>
<dbReference type="AlphaFoldDB" id="A0A7X2YYZ1"/>
<dbReference type="InterPro" id="IPR006059">
    <property type="entry name" value="SBP"/>
</dbReference>
<gene>
    <name evidence="2" type="ORF">GNP95_05975</name>
</gene>
<protein>
    <submittedName>
        <fullName evidence="2">Extracellular solute-binding protein</fullName>
    </submittedName>
</protein>
<feature type="chain" id="PRO_5038409494" evidence="1">
    <location>
        <begin position="29"/>
        <end position="425"/>
    </location>
</feature>
<evidence type="ECO:0000256" key="1">
    <source>
        <dbReference type="SAM" id="SignalP"/>
    </source>
</evidence>
<dbReference type="Proteomes" id="UP000447876">
    <property type="component" value="Unassembled WGS sequence"/>
</dbReference>
<comment type="caution">
    <text evidence="2">The sequence shown here is derived from an EMBL/GenBank/DDBJ whole genome shotgun (WGS) entry which is preliminary data.</text>
</comment>
<name>A0A7X2YYZ1_9BACL</name>
<sequence length="425" mass="47116">MTNRGGTPMKKVFAVVMLAVLLTVTACSNQGESKKQAGVKELTMWSMETRSRDTIEKSIKEFNDTHPDIHLTAEFFEDEALKTKMKVAIAGNQLPDIITYWSGETFDTLVSTNMLGDITDKLAQDAELKDNVLPGGLDTFTYEDKTYAIPVLFSGVSLWYNKEIFAENGLTPPATYDELLSVVDQLNAKDITPITIAGKERWPMLHWFSYLAQRVGGTEPFEKAKNGEADFTQDSFVQAGEMLRELAIDRKGFVNGFLGLDYAAAESLFVNERAAMYLQGEWAMEAFLNDEFAEKVGFVPFPAVDGGQGSINVYQGGFGVGMAISSKADQDAAYSAIRFLSSPEQRKEIYEGANISPMKNPGLDDSKMHPLAYEYDKSISDNLEGFFGYYDQTLDARRADQFLDLMGAIVGQSSNDVKEELAKIK</sequence>
<reference evidence="2 3" key="1">
    <citation type="submission" date="2019-11" db="EMBL/GenBank/DDBJ databases">
        <title>Draft genome sequences of five Paenibacillus species of dairy origin.</title>
        <authorList>
            <person name="Olajide A.M."/>
            <person name="Chen S."/>
            <person name="Lapointe G."/>
        </authorList>
    </citation>
    <scope>NUCLEOTIDE SEQUENCE [LARGE SCALE GENOMIC DNA]</scope>
    <source>
        <strain evidence="2 3">12CR55</strain>
    </source>
</reference>
<feature type="signal peptide" evidence="1">
    <location>
        <begin position="1"/>
        <end position="28"/>
    </location>
</feature>
<evidence type="ECO:0000313" key="2">
    <source>
        <dbReference type="EMBL" id="MUG44541.1"/>
    </source>
</evidence>
<dbReference type="Pfam" id="PF01547">
    <property type="entry name" value="SBP_bac_1"/>
    <property type="match status" value="1"/>
</dbReference>
<dbReference type="PANTHER" id="PTHR43649:SF14">
    <property type="entry name" value="BLR3389 PROTEIN"/>
    <property type="match status" value="1"/>
</dbReference>
<dbReference type="Gene3D" id="3.40.190.10">
    <property type="entry name" value="Periplasmic binding protein-like II"/>
    <property type="match status" value="2"/>
</dbReference>
<organism evidence="2 3">
    <name type="scientific">Paenibacillus woosongensis</name>
    <dbReference type="NCBI Taxonomy" id="307580"/>
    <lineage>
        <taxon>Bacteria</taxon>
        <taxon>Bacillati</taxon>
        <taxon>Bacillota</taxon>
        <taxon>Bacilli</taxon>
        <taxon>Bacillales</taxon>
        <taxon>Paenibacillaceae</taxon>
        <taxon>Paenibacillus</taxon>
    </lineage>
</organism>
<proteinExistence type="predicted"/>
<dbReference type="OrthoDB" id="9798191at2"/>
<dbReference type="EMBL" id="WNZW01000001">
    <property type="protein sequence ID" value="MUG44541.1"/>
    <property type="molecule type" value="Genomic_DNA"/>
</dbReference>
<dbReference type="InterPro" id="IPR050490">
    <property type="entry name" value="Bact_solute-bd_prot1"/>
</dbReference>
<dbReference type="PANTHER" id="PTHR43649">
    <property type="entry name" value="ARABINOSE-BINDING PROTEIN-RELATED"/>
    <property type="match status" value="1"/>
</dbReference>